<feature type="compositionally biased region" description="Basic and acidic residues" evidence="3">
    <location>
        <begin position="360"/>
        <end position="374"/>
    </location>
</feature>
<evidence type="ECO:0000259" key="5">
    <source>
        <dbReference type="Pfam" id="PF20434"/>
    </source>
</evidence>
<dbReference type="SUPFAM" id="SSF53474">
    <property type="entry name" value="alpha/beta-Hydrolases"/>
    <property type="match status" value="1"/>
</dbReference>
<dbReference type="InterPro" id="IPR029058">
    <property type="entry name" value="AB_hydrolase_fold"/>
</dbReference>
<dbReference type="PANTHER" id="PTHR48081">
    <property type="entry name" value="AB HYDROLASE SUPERFAMILY PROTEIN C4A8.06C"/>
    <property type="match status" value="1"/>
</dbReference>
<dbReference type="RefSeq" id="WP_289473121.1">
    <property type="nucleotide sequence ID" value="NZ_JAUCMN010000003.1"/>
</dbReference>
<feature type="domain" description="BD-FAE-like" evidence="5">
    <location>
        <begin position="108"/>
        <end position="299"/>
    </location>
</feature>
<feature type="signal peptide" evidence="4">
    <location>
        <begin position="1"/>
        <end position="25"/>
    </location>
</feature>
<feature type="compositionally biased region" description="Basic and acidic residues" evidence="3">
    <location>
        <begin position="409"/>
        <end position="419"/>
    </location>
</feature>
<accession>A0ABT7TP36</accession>
<dbReference type="Proteomes" id="UP001236404">
    <property type="component" value="Unassembled WGS sequence"/>
</dbReference>
<gene>
    <name evidence="6" type="ORF">QUG93_06615</name>
</gene>
<feature type="chain" id="PRO_5045487078" evidence="4">
    <location>
        <begin position="26"/>
        <end position="442"/>
    </location>
</feature>
<feature type="compositionally biased region" description="Low complexity" evidence="3">
    <location>
        <begin position="73"/>
        <end position="91"/>
    </location>
</feature>
<sequence length="442" mass="47332">MRSGRRTLLALLAACVTLGALVSCAGAPAGDRNDVVTTDPVIYPLSLRYPGIDVVADVPYGAEDLQRLDVCLPPDSAPDTTATPTATTGPSDGSGGSDARRDRPGGGRPAVMMIHGGSWSHGDKATAAYRAVCQYLASEGFVTVNVDYRLAPTDPFPAGLDDTRRALDWVFRPATLETYDIDPDRVGLFGGSAGGNLAAMLAVTDHESAGWAEGDRVRAVVDLSGPTDLTTRSTEPDGVSASFQRKQLLYLGCRSYADCPAARQASPEYHVTEDTPPFFVGHSTGEFIPLWESQDFVATLREHDVPVTFVAVEGTAHSIAQLDRAMSERVVAFLHARLDSPRPCPRAGATRTRACGGRPARADSLCDRHHDPSRSPRHRVAAPDLGPDLRGAPARVVVHGRGGLRRVLRGDRAHGDRRAGSRRGLPRHPDLRRRLLVPRGGR</sequence>
<comment type="caution">
    <text evidence="6">The sequence shown here is derived from an EMBL/GenBank/DDBJ whole genome shotgun (WGS) entry which is preliminary data.</text>
</comment>
<dbReference type="Gene3D" id="3.40.50.1820">
    <property type="entry name" value="alpha/beta hydrolase"/>
    <property type="match status" value="1"/>
</dbReference>
<feature type="region of interest" description="Disordered" evidence="3">
    <location>
        <begin position="409"/>
        <end position="429"/>
    </location>
</feature>
<comment type="similarity">
    <text evidence="1">Belongs to the 'GDXG' lipolytic enzyme family.</text>
</comment>
<evidence type="ECO:0000256" key="1">
    <source>
        <dbReference type="ARBA" id="ARBA00010515"/>
    </source>
</evidence>
<proteinExistence type="inferred from homology"/>
<dbReference type="PROSITE" id="PS01173">
    <property type="entry name" value="LIPASE_GDXG_HIS"/>
    <property type="match status" value="1"/>
</dbReference>
<dbReference type="EMBL" id="JAUCMN010000003">
    <property type="protein sequence ID" value="MDM7891350.1"/>
    <property type="molecule type" value="Genomic_DNA"/>
</dbReference>
<evidence type="ECO:0000256" key="3">
    <source>
        <dbReference type="SAM" id="MobiDB-lite"/>
    </source>
</evidence>
<dbReference type="InterPro" id="IPR002168">
    <property type="entry name" value="Lipase_GDXG_HIS_AS"/>
</dbReference>
<dbReference type="InterPro" id="IPR049492">
    <property type="entry name" value="BD-FAE-like_dom"/>
</dbReference>
<evidence type="ECO:0000256" key="4">
    <source>
        <dbReference type="SAM" id="SignalP"/>
    </source>
</evidence>
<feature type="region of interest" description="Disordered" evidence="3">
    <location>
        <begin position="70"/>
        <end position="109"/>
    </location>
</feature>
<dbReference type="PROSITE" id="PS51257">
    <property type="entry name" value="PROKAR_LIPOPROTEIN"/>
    <property type="match status" value="1"/>
</dbReference>
<protein>
    <submittedName>
        <fullName evidence="6">Alpha/beta hydrolase fold domain-containing protein</fullName>
    </submittedName>
</protein>
<organism evidence="6 7">
    <name type="scientific">Curtobacterium caseinilyticum</name>
    <dbReference type="NCBI Taxonomy" id="3055137"/>
    <lineage>
        <taxon>Bacteria</taxon>
        <taxon>Bacillati</taxon>
        <taxon>Actinomycetota</taxon>
        <taxon>Actinomycetes</taxon>
        <taxon>Micrococcales</taxon>
        <taxon>Microbacteriaceae</taxon>
        <taxon>Curtobacterium</taxon>
    </lineage>
</organism>
<keyword evidence="4" id="KW-0732">Signal</keyword>
<dbReference type="Pfam" id="PF20434">
    <property type="entry name" value="BD-FAE"/>
    <property type="match status" value="1"/>
</dbReference>
<evidence type="ECO:0000256" key="2">
    <source>
        <dbReference type="ARBA" id="ARBA00022801"/>
    </source>
</evidence>
<evidence type="ECO:0000313" key="6">
    <source>
        <dbReference type="EMBL" id="MDM7891350.1"/>
    </source>
</evidence>
<dbReference type="InterPro" id="IPR050300">
    <property type="entry name" value="GDXG_lipolytic_enzyme"/>
</dbReference>
<feature type="region of interest" description="Disordered" evidence="3">
    <location>
        <begin position="344"/>
        <end position="388"/>
    </location>
</feature>
<keyword evidence="7" id="KW-1185">Reference proteome</keyword>
<dbReference type="GO" id="GO:0016787">
    <property type="term" value="F:hydrolase activity"/>
    <property type="evidence" value="ECO:0007669"/>
    <property type="project" value="UniProtKB-KW"/>
</dbReference>
<keyword evidence="2 6" id="KW-0378">Hydrolase</keyword>
<name>A0ABT7TP36_9MICO</name>
<reference evidence="6 7" key="1">
    <citation type="submission" date="2023-06" db="EMBL/GenBank/DDBJ databases">
        <authorList>
            <person name="Feng G."/>
            <person name="Li J."/>
            <person name="Zhu H."/>
        </authorList>
    </citation>
    <scope>NUCLEOTIDE SEQUENCE [LARGE SCALE GENOMIC DNA]</scope>
    <source>
        <strain evidence="6 7">RHCKG28</strain>
    </source>
</reference>
<evidence type="ECO:0000313" key="7">
    <source>
        <dbReference type="Proteomes" id="UP001236404"/>
    </source>
</evidence>